<dbReference type="SMART" id="SM00871">
    <property type="entry name" value="AraC_E_bind"/>
    <property type="match status" value="1"/>
</dbReference>
<dbReference type="SUPFAM" id="SSF55136">
    <property type="entry name" value="Probable bacterial effector-binding domain"/>
    <property type="match status" value="1"/>
</dbReference>
<dbReference type="SMART" id="SM00342">
    <property type="entry name" value="HTH_ARAC"/>
    <property type="match status" value="1"/>
</dbReference>
<reference evidence="6" key="1">
    <citation type="journal article" date="2020" name="Int. J. Syst. Evol. Microbiol.">
        <title>Alteromonas alba sp. nov., a marine bacterium isolated from the seawater of the West Pacific Ocean.</title>
        <authorList>
            <person name="Sun C."/>
            <person name="Wu Y.-H."/>
            <person name="Xamxidin M."/>
            <person name="Cheng H."/>
            <person name="Xu X.-W."/>
        </authorList>
    </citation>
    <scope>NUCLEOTIDE SEQUENCE [LARGE SCALE GENOMIC DNA]</scope>
    <source>
        <strain evidence="6">190</strain>
    </source>
</reference>
<dbReference type="PRINTS" id="PR00032">
    <property type="entry name" value="HTHARAC"/>
</dbReference>
<dbReference type="InterPro" id="IPR011256">
    <property type="entry name" value="Reg_factor_effector_dom_sf"/>
</dbReference>
<proteinExistence type="predicted"/>
<dbReference type="GO" id="GO:0003700">
    <property type="term" value="F:DNA-binding transcription factor activity"/>
    <property type="evidence" value="ECO:0007669"/>
    <property type="project" value="InterPro"/>
</dbReference>
<dbReference type="PANTHER" id="PTHR40055:SF1">
    <property type="entry name" value="TRANSCRIPTIONAL REGULATOR YGIV-RELATED"/>
    <property type="match status" value="1"/>
</dbReference>
<dbReference type="InterPro" id="IPR050908">
    <property type="entry name" value="SmbC-like"/>
</dbReference>
<dbReference type="AlphaFoldDB" id="A0A2S9VAA0"/>
<dbReference type="EMBL" id="PVNP01000118">
    <property type="protein sequence ID" value="PRO73376.1"/>
    <property type="molecule type" value="Genomic_DNA"/>
</dbReference>
<feature type="domain" description="HTH araC/xylS-type" evidence="4">
    <location>
        <begin position="2"/>
        <end position="101"/>
    </location>
</feature>
<accession>A0A2S9VAA0</accession>
<keyword evidence="2" id="KW-0238">DNA-binding</keyword>
<dbReference type="InterPro" id="IPR029442">
    <property type="entry name" value="GyrI-like"/>
</dbReference>
<name>A0A2S9VAA0_9ALTE</name>
<protein>
    <recommendedName>
        <fullName evidence="4">HTH araC/xylS-type domain-containing protein</fullName>
    </recommendedName>
</protein>
<dbReference type="Gene3D" id="1.10.10.60">
    <property type="entry name" value="Homeodomain-like"/>
    <property type="match status" value="2"/>
</dbReference>
<dbReference type="InterPro" id="IPR010499">
    <property type="entry name" value="AraC_E-bd"/>
</dbReference>
<evidence type="ECO:0000259" key="4">
    <source>
        <dbReference type="PROSITE" id="PS01124"/>
    </source>
</evidence>
<dbReference type="PROSITE" id="PS01124">
    <property type="entry name" value="HTH_ARAC_FAMILY_2"/>
    <property type="match status" value="1"/>
</dbReference>
<sequence>MQNVLDYLQTHHDQSISLAQLAKVAGYSPCHFQRVCQQKLGLGPGKLNELIRLQRGYFLLSYRTWLSVTDIAFDCGYESPDSFSRAFKRVTGYTPTQFKAQPVTITSPLQSYLHQWNEEISTMSVPPHDNFNTQTSIVSLPSLEVCALRHSGHPARLNGSIQRFIGWRREHKLPPTQYRTFNFLHNDPTTVAPEAFCFDLACERPAKQVAMEDNMRFDTIPAGRYASLKITGGEKVLEAAVNFITTDFLAQHNEQAGDFPVIVERLSFYPEVPYHQAQSHILLLLSK</sequence>
<dbReference type="Proteomes" id="UP000238949">
    <property type="component" value="Unassembled WGS sequence"/>
</dbReference>
<keyword evidence="3" id="KW-0804">Transcription</keyword>
<dbReference type="RefSeq" id="WP_105934733.1">
    <property type="nucleotide sequence ID" value="NZ_PVNP01000118.1"/>
</dbReference>
<dbReference type="GO" id="GO:0043565">
    <property type="term" value="F:sequence-specific DNA binding"/>
    <property type="evidence" value="ECO:0007669"/>
    <property type="project" value="InterPro"/>
</dbReference>
<keyword evidence="1" id="KW-0805">Transcription regulation</keyword>
<dbReference type="PANTHER" id="PTHR40055">
    <property type="entry name" value="TRANSCRIPTIONAL REGULATOR YGIV-RELATED"/>
    <property type="match status" value="1"/>
</dbReference>
<gene>
    <name evidence="5" type="ORF">C6Y40_11625</name>
</gene>
<keyword evidence="6" id="KW-1185">Reference proteome</keyword>
<organism evidence="5 6">
    <name type="scientific">Alteromonas alba</name>
    <dbReference type="NCBI Taxonomy" id="2079529"/>
    <lineage>
        <taxon>Bacteria</taxon>
        <taxon>Pseudomonadati</taxon>
        <taxon>Pseudomonadota</taxon>
        <taxon>Gammaproteobacteria</taxon>
        <taxon>Alteromonadales</taxon>
        <taxon>Alteromonadaceae</taxon>
        <taxon>Alteromonas/Salinimonas group</taxon>
        <taxon>Alteromonas</taxon>
    </lineage>
</organism>
<dbReference type="Gene3D" id="3.20.80.10">
    <property type="entry name" value="Regulatory factor, effector binding domain"/>
    <property type="match status" value="1"/>
</dbReference>
<dbReference type="InterPro" id="IPR020449">
    <property type="entry name" value="Tscrpt_reg_AraC-type_HTH"/>
</dbReference>
<dbReference type="Pfam" id="PF12833">
    <property type="entry name" value="HTH_18"/>
    <property type="match status" value="1"/>
</dbReference>
<evidence type="ECO:0000256" key="3">
    <source>
        <dbReference type="ARBA" id="ARBA00023163"/>
    </source>
</evidence>
<dbReference type="InterPro" id="IPR009057">
    <property type="entry name" value="Homeodomain-like_sf"/>
</dbReference>
<evidence type="ECO:0000256" key="1">
    <source>
        <dbReference type="ARBA" id="ARBA00023015"/>
    </source>
</evidence>
<comment type="caution">
    <text evidence="5">The sequence shown here is derived from an EMBL/GenBank/DDBJ whole genome shotgun (WGS) entry which is preliminary data.</text>
</comment>
<dbReference type="InterPro" id="IPR018060">
    <property type="entry name" value="HTH_AraC"/>
</dbReference>
<evidence type="ECO:0000256" key="2">
    <source>
        <dbReference type="ARBA" id="ARBA00023125"/>
    </source>
</evidence>
<evidence type="ECO:0000313" key="5">
    <source>
        <dbReference type="EMBL" id="PRO73376.1"/>
    </source>
</evidence>
<dbReference type="SUPFAM" id="SSF46689">
    <property type="entry name" value="Homeodomain-like"/>
    <property type="match status" value="2"/>
</dbReference>
<evidence type="ECO:0000313" key="6">
    <source>
        <dbReference type="Proteomes" id="UP000238949"/>
    </source>
</evidence>
<dbReference type="Pfam" id="PF06445">
    <property type="entry name" value="GyrI-like"/>
    <property type="match status" value="1"/>
</dbReference>
<dbReference type="OrthoDB" id="282744at2"/>